<keyword evidence="14" id="KW-1185">Reference proteome</keyword>
<comment type="subcellular location">
    <subcellularLocation>
        <location evidence="1">Cell membrane</location>
        <topology evidence="1">Multi-pass membrane protein</topology>
    </subcellularLocation>
</comment>
<name>A0AAW0KVP3_QUESU</name>
<dbReference type="InterPro" id="IPR053952">
    <property type="entry name" value="K_trans_C"/>
</dbReference>
<proteinExistence type="inferred from homology"/>
<evidence type="ECO:0000256" key="8">
    <source>
        <dbReference type="ARBA" id="ARBA00023065"/>
    </source>
</evidence>
<evidence type="ECO:0000256" key="6">
    <source>
        <dbReference type="ARBA" id="ARBA00022958"/>
    </source>
</evidence>
<protein>
    <submittedName>
        <fullName evidence="13">Potassium transporter 5</fullName>
    </submittedName>
</protein>
<feature type="transmembrane region" description="Helical" evidence="10">
    <location>
        <begin position="70"/>
        <end position="93"/>
    </location>
</feature>
<keyword evidence="7 10" id="KW-1133">Transmembrane helix</keyword>
<dbReference type="EMBL" id="PKMF04000207">
    <property type="protein sequence ID" value="KAK7843279.1"/>
    <property type="molecule type" value="Genomic_DNA"/>
</dbReference>
<dbReference type="GO" id="GO:0005886">
    <property type="term" value="C:plasma membrane"/>
    <property type="evidence" value="ECO:0007669"/>
    <property type="project" value="UniProtKB-SubCell"/>
</dbReference>
<dbReference type="PANTHER" id="PTHR30540:SF87">
    <property type="entry name" value="POTASSIUM TRANSPORTER"/>
    <property type="match status" value="1"/>
</dbReference>
<comment type="similarity">
    <text evidence="2">Belongs to the HAK/KUP transporter (TC 2.A.72.3) family.</text>
</comment>
<dbReference type="InterPro" id="IPR003855">
    <property type="entry name" value="K+_transporter"/>
</dbReference>
<evidence type="ECO:0000256" key="7">
    <source>
        <dbReference type="ARBA" id="ARBA00022989"/>
    </source>
</evidence>
<dbReference type="AlphaFoldDB" id="A0AAW0KVP3"/>
<organism evidence="13 14">
    <name type="scientific">Quercus suber</name>
    <name type="common">Cork oak</name>
    <dbReference type="NCBI Taxonomy" id="58331"/>
    <lineage>
        <taxon>Eukaryota</taxon>
        <taxon>Viridiplantae</taxon>
        <taxon>Streptophyta</taxon>
        <taxon>Embryophyta</taxon>
        <taxon>Tracheophyta</taxon>
        <taxon>Spermatophyta</taxon>
        <taxon>Magnoliopsida</taxon>
        <taxon>eudicotyledons</taxon>
        <taxon>Gunneridae</taxon>
        <taxon>Pentapetalae</taxon>
        <taxon>rosids</taxon>
        <taxon>fabids</taxon>
        <taxon>Fagales</taxon>
        <taxon>Fagaceae</taxon>
        <taxon>Quercus</taxon>
    </lineage>
</organism>
<dbReference type="Pfam" id="PF22776">
    <property type="entry name" value="K_trans_C"/>
    <property type="match status" value="1"/>
</dbReference>
<keyword evidence="9 10" id="KW-0472">Membrane</keyword>
<evidence type="ECO:0000259" key="12">
    <source>
        <dbReference type="Pfam" id="PF22776"/>
    </source>
</evidence>
<dbReference type="InterPro" id="IPR053951">
    <property type="entry name" value="K_trans_N"/>
</dbReference>
<comment type="caution">
    <text evidence="13">The sequence shown here is derived from an EMBL/GenBank/DDBJ whole genome shotgun (WGS) entry which is preliminary data.</text>
</comment>
<keyword evidence="3" id="KW-0813">Transport</keyword>
<feature type="transmembrane region" description="Helical" evidence="10">
    <location>
        <begin position="99"/>
        <end position="117"/>
    </location>
</feature>
<evidence type="ECO:0000313" key="13">
    <source>
        <dbReference type="EMBL" id="KAK7843279.1"/>
    </source>
</evidence>
<sequence length="319" mass="36589">MFDIAVLATIIASQAMISGSFSIIQQSLSLGCFPRVKIVHTSAKITVVFVMTLTTSFPVLIMITIWKTHILLIISYALVICTMELIYLSSILYKFDQGGYLPLAFATILTTIMYLWNNVYRRKYYYKLDHKISADKLKEVINGTNFSQMLRLAIFYSKLGQGIPPIFKHYVANVPALHSALVFVFIKSLTIRTVPKYGYTNMRNKQKPFENLLIQRLKEFIVDNDEGVVDGENEHRDVKQVDEEKQKEVAEREIEAINKAWHARVVHLIGENEVVAGKGASIGRRIIIDYAYNFLKRNLRQSEKVFDILQKRLLKVGMT</sequence>
<feature type="transmembrane region" description="Helical" evidence="10">
    <location>
        <begin position="45"/>
        <end position="63"/>
    </location>
</feature>
<keyword evidence="6" id="KW-0630">Potassium</keyword>
<evidence type="ECO:0000259" key="11">
    <source>
        <dbReference type="Pfam" id="PF02705"/>
    </source>
</evidence>
<evidence type="ECO:0000256" key="3">
    <source>
        <dbReference type="ARBA" id="ARBA00022448"/>
    </source>
</evidence>
<keyword evidence="5 10" id="KW-0812">Transmembrane</keyword>
<dbReference type="PANTHER" id="PTHR30540">
    <property type="entry name" value="OSMOTIC STRESS POTASSIUM TRANSPORTER"/>
    <property type="match status" value="1"/>
</dbReference>
<reference evidence="13 14" key="1">
    <citation type="journal article" date="2018" name="Sci. Data">
        <title>The draft genome sequence of cork oak.</title>
        <authorList>
            <person name="Ramos A.M."/>
            <person name="Usie A."/>
            <person name="Barbosa P."/>
            <person name="Barros P.M."/>
            <person name="Capote T."/>
            <person name="Chaves I."/>
            <person name="Simoes F."/>
            <person name="Abreu I."/>
            <person name="Carrasquinho I."/>
            <person name="Faro C."/>
            <person name="Guimaraes J.B."/>
            <person name="Mendonca D."/>
            <person name="Nobrega F."/>
            <person name="Rodrigues L."/>
            <person name="Saibo N.J.M."/>
            <person name="Varela M.C."/>
            <person name="Egas C."/>
            <person name="Matos J."/>
            <person name="Miguel C.M."/>
            <person name="Oliveira M.M."/>
            <person name="Ricardo C.P."/>
            <person name="Goncalves S."/>
        </authorList>
    </citation>
    <scope>NUCLEOTIDE SEQUENCE [LARGE SCALE GENOMIC DNA]</scope>
    <source>
        <strain evidence="14">cv. HL8</strain>
    </source>
</reference>
<feature type="domain" description="K+ potassium transporter C-terminal" evidence="12">
    <location>
        <begin position="152"/>
        <end position="318"/>
    </location>
</feature>
<accession>A0AAW0KVP3</accession>
<keyword evidence="4" id="KW-0633">Potassium transport</keyword>
<evidence type="ECO:0000313" key="14">
    <source>
        <dbReference type="Proteomes" id="UP000237347"/>
    </source>
</evidence>
<evidence type="ECO:0000256" key="9">
    <source>
        <dbReference type="ARBA" id="ARBA00023136"/>
    </source>
</evidence>
<feature type="domain" description="K+ potassium transporter integral membrane" evidence="11">
    <location>
        <begin position="45"/>
        <end position="137"/>
    </location>
</feature>
<evidence type="ECO:0000256" key="4">
    <source>
        <dbReference type="ARBA" id="ARBA00022538"/>
    </source>
</evidence>
<evidence type="ECO:0000256" key="1">
    <source>
        <dbReference type="ARBA" id="ARBA00004651"/>
    </source>
</evidence>
<dbReference type="GO" id="GO:0015079">
    <property type="term" value="F:potassium ion transmembrane transporter activity"/>
    <property type="evidence" value="ECO:0007669"/>
    <property type="project" value="InterPro"/>
</dbReference>
<evidence type="ECO:0000256" key="2">
    <source>
        <dbReference type="ARBA" id="ARBA00008440"/>
    </source>
</evidence>
<keyword evidence="8" id="KW-0406">Ion transport</keyword>
<evidence type="ECO:0000256" key="5">
    <source>
        <dbReference type="ARBA" id="ARBA00022692"/>
    </source>
</evidence>
<dbReference type="Proteomes" id="UP000237347">
    <property type="component" value="Unassembled WGS sequence"/>
</dbReference>
<evidence type="ECO:0000256" key="10">
    <source>
        <dbReference type="SAM" id="Phobius"/>
    </source>
</evidence>
<gene>
    <name evidence="13" type="primary">POT5_22</name>
    <name evidence="13" type="ORF">CFP56_012765</name>
</gene>
<dbReference type="Pfam" id="PF02705">
    <property type="entry name" value="K_trans"/>
    <property type="match status" value="1"/>
</dbReference>